<dbReference type="Proteomes" id="UP001597337">
    <property type="component" value="Unassembled WGS sequence"/>
</dbReference>
<sequence length="100" mass="10491">MGLQLPASSGQPPRAIACRPGCAACCIAPSISSSIPGMPNGKPAGVPCAQLTPELGCRLFGHRERPQVCGSLIPLPEMCGADRHEALRYLEELERLTGPK</sequence>
<evidence type="ECO:0000313" key="2">
    <source>
        <dbReference type="Proteomes" id="UP001597337"/>
    </source>
</evidence>
<dbReference type="Pfam" id="PF03692">
    <property type="entry name" value="CxxCxxCC"/>
    <property type="match status" value="1"/>
</dbReference>
<evidence type="ECO:0000313" key="1">
    <source>
        <dbReference type="EMBL" id="MFD2111878.1"/>
    </source>
</evidence>
<keyword evidence="2" id="KW-1185">Reference proteome</keyword>
<dbReference type="PANTHER" id="PTHR36931">
    <property type="entry name" value="UPF0153 PROTEIN YEIW"/>
    <property type="match status" value="1"/>
</dbReference>
<proteinExistence type="predicted"/>
<protein>
    <submittedName>
        <fullName evidence="1">YkgJ family cysteine cluster protein</fullName>
    </submittedName>
</protein>
<name>A0ABW4YAC7_9GAMM</name>
<dbReference type="InterPro" id="IPR005358">
    <property type="entry name" value="Puta_zinc/iron-chelating_dom"/>
</dbReference>
<gene>
    <name evidence="1" type="ORF">ACFSJC_08510</name>
</gene>
<organism evidence="1 2">
    <name type="scientific">Thiorhodococcus fuscus</name>
    <dbReference type="NCBI Taxonomy" id="527200"/>
    <lineage>
        <taxon>Bacteria</taxon>
        <taxon>Pseudomonadati</taxon>
        <taxon>Pseudomonadota</taxon>
        <taxon>Gammaproteobacteria</taxon>
        <taxon>Chromatiales</taxon>
        <taxon>Chromatiaceae</taxon>
        <taxon>Thiorhodococcus</taxon>
    </lineage>
</organism>
<comment type="caution">
    <text evidence="1">The sequence shown here is derived from an EMBL/GenBank/DDBJ whole genome shotgun (WGS) entry which is preliminary data.</text>
</comment>
<dbReference type="EMBL" id="JBHUHX010000016">
    <property type="protein sequence ID" value="MFD2111878.1"/>
    <property type="molecule type" value="Genomic_DNA"/>
</dbReference>
<dbReference type="PANTHER" id="PTHR36931:SF1">
    <property type="entry name" value="UPF0153 PROTEIN YEIW"/>
    <property type="match status" value="1"/>
</dbReference>
<dbReference type="InterPro" id="IPR052572">
    <property type="entry name" value="UPF0153_domain"/>
</dbReference>
<accession>A0ABW4YAC7</accession>
<reference evidence="2" key="1">
    <citation type="journal article" date="2019" name="Int. J. Syst. Evol. Microbiol.">
        <title>The Global Catalogue of Microorganisms (GCM) 10K type strain sequencing project: providing services to taxonomists for standard genome sequencing and annotation.</title>
        <authorList>
            <consortium name="The Broad Institute Genomics Platform"/>
            <consortium name="The Broad Institute Genome Sequencing Center for Infectious Disease"/>
            <person name="Wu L."/>
            <person name="Ma J."/>
        </authorList>
    </citation>
    <scope>NUCLEOTIDE SEQUENCE [LARGE SCALE GENOMIC DNA]</scope>
    <source>
        <strain evidence="2">KACC 12597</strain>
    </source>
</reference>
<dbReference type="RefSeq" id="WP_386025674.1">
    <property type="nucleotide sequence ID" value="NZ_JBHUHX010000016.1"/>
</dbReference>